<keyword evidence="2" id="KW-1185">Reference proteome</keyword>
<protein>
    <submittedName>
        <fullName evidence="1">Uncharacterized protein</fullName>
    </submittedName>
</protein>
<proteinExistence type="predicted"/>
<dbReference type="Proteomes" id="UP001162131">
    <property type="component" value="Unassembled WGS sequence"/>
</dbReference>
<reference evidence="1" key="1">
    <citation type="submission" date="2021-09" db="EMBL/GenBank/DDBJ databases">
        <authorList>
            <consortium name="AG Swart"/>
            <person name="Singh M."/>
            <person name="Singh A."/>
            <person name="Seah K."/>
            <person name="Emmerich C."/>
        </authorList>
    </citation>
    <scope>NUCLEOTIDE SEQUENCE</scope>
    <source>
        <strain evidence="1">ATCC30299</strain>
    </source>
</reference>
<gene>
    <name evidence="1" type="ORF">BSTOLATCC_MIC37762</name>
</gene>
<dbReference type="EMBL" id="CAJZBQ010000037">
    <property type="protein sequence ID" value="CAG9325016.1"/>
    <property type="molecule type" value="Genomic_DNA"/>
</dbReference>
<organism evidence="1 2">
    <name type="scientific">Blepharisma stoltei</name>
    <dbReference type="NCBI Taxonomy" id="1481888"/>
    <lineage>
        <taxon>Eukaryota</taxon>
        <taxon>Sar</taxon>
        <taxon>Alveolata</taxon>
        <taxon>Ciliophora</taxon>
        <taxon>Postciliodesmatophora</taxon>
        <taxon>Heterotrichea</taxon>
        <taxon>Heterotrichida</taxon>
        <taxon>Blepharismidae</taxon>
        <taxon>Blepharisma</taxon>
    </lineage>
</organism>
<dbReference type="AlphaFoldDB" id="A0AAU9JGC5"/>
<sequence length="80" mass="9053">MLRIPRAIGVLAKAPLRAYGGEVLYDAQAHAEHGKHYQPQPSKELLEAITEFKDFLAALPRRNYEPVLDELLERSKKGIL</sequence>
<name>A0AAU9JGC5_9CILI</name>
<comment type="caution">
    <text evidence="1">The sequence shown here is derived from an EMBL/GenBank/DDBJ whole genome shotgun (WGS) entry which is preliminary data.</text>
</comment>
<evidence type="ECO:0000313" key="2">
    <source>
        <dbReference type="Proteomes" id="UP001162131"/>
    </source>
</evidence>
<evidence type="ECO:0000313" key="1">
    <source>
        <dbReference type="EMBL" id="CAG9325016.1"/>
    </source>
</evidence>
<accession>A0AAU9JGC5</accession>